<dbReference type="Gene3D" id="1.10.10.10">
    <property type="entry name" value="Winged helix-like DNA-binding domain superfamily/Winged helix DNA-binding domain"/>
    <property type="match status" value="1"/>
</dbReference>
<dbReference type="AlphaFoldDB" id="A0A165USN5"/>
<dbReference type="PROSITE" id="PS00658">
    <property type="entry name" value="FORK_HEAD_2"/>
    <property type="match status" value="1"/>
</dbReference>
<feature type="DNA-binding region" description="Fork-head" evidence="6">
    <location>
        <begin position="88"/>
        <end position="182"/>
    </location>
</feature>
<dbReference type="InterPro" id="IPR001766">
    <property type="entry name" value="Fork_head_dom"/>
</dbReference>
<proteinExistence type="evidence at transcript level"/>
<evidence type="ECO:0000256" key="1">
    <source>
        <dbReference type="ARBA" id="ARBA00004123"/>
    </source>
</evidence>
<dbReference type="InterPro" id="IPR036388">
    <property type="entry name" value="WH-like_DNA-bd_sf"/>
</dbReference>
<keyword evidence="3 6" id="KW-0238">DNA-binding</keyword>
<dbReference type="InterPro" id="IPR050211">
    <property type="entry name" value="FOX_domain-containing"/>
</dbReference>
<dbReference type="InterPro" id="IPR036390">
    <property type="entry name" value="WH_DNA-bd_sf"/>
</dbReference>
<evidence type="ECO:0000256" key="3">
    <source>
        <dbReference type="ARBA" id="ARBA00023125"/>
    </source>
</evidence>
<name>A0A165USN5_9BILA</name>
<dbReference type="CDD" id="cd20027">
    <property type="entry name" value="FH_FOXL1"/>
    <property type="match status" value="1"/>
</dbReference>
<dbReference type="PANTHER" id="PTHR11829">
    <property type="entry name" value="FORKHEAD BOX PROTEIN"/>
    <property type="match status" value="1"/>
</dbReference>
<evidence type="ECO:0000313" key="9">
    <source>
        <dbReference type="EMBL" id="AMY99571.1"/>
    </source>
</evidence>
<dbReference type="InterPro" id="IPR030456">
    <property type="entry name" value="TF_fork_head_CS_2"/>
</dbReference>
<dbReference type="PROSITE" id="PS50039">
    <property type="entry name" value="FORK_HEAD_3"/>
    <property type="match status" value="1"/>
</dbReference>
<dbReference type="InterPro" id="IPR018122">
    <property type="entry name" value="TF_fork_head_CS_1"/>
</dbReference>
<sequence>MCTVMQPSSLQQRYPVSSTMPANPSLGMVPGIFGDQNYYRHPGASYTTGMSMGGVAMYSPDQYSPMGRPSPYGPPYSQGHCAPKDMVKPPYSYIALIAMAIQSAPDKKVTLNGIYQFIMDRFPFYRENKQGWQNSIRHNLSLNECFIKVPRDDKKPGKGSYWSLDPDSYNMFDNGSYLRRRRRFKKKDAAKDRDERHMRDQGDQAGSDTSQGHSEHEGELKPSSTSESIMTSTITGSTCSKLTSTKLEPIDSSPLGTDCVSNQEAQGANTLPIPPDPITHTDTHVLTSVNNFSVENIMTTQSSDMSMLSARSSHLISPQALSYSTRPADLYRSAAPVQSSSPMGYQCGSNVFPGERPLSGGHMQMQTSSDEINPVMGQNGLAMNLPQSQQYGRSPWYMPSSNVTDLSHSTVDLSTTGSAASYAMYGQSGTQSPTSQSCQLAFRTPYKTSGPYSYDCPKY</sequence>
<evidence type="ECO:0000259" key="8">
    <source>
        <dbReference type="PROSITE" id="PS50039"/>
    </source>
</evidence>
<dbReference type="InterPro" id="IPR047514">
    <property type="entry name" value="FH_FOXL1"/>
</dbReference>
<evidence type="ECO:0000256" key="7">
    <source>
        <dbReference type="SAM" id="MobiDB-lite"/>
    </source>
</evidence>
<dbReference type="SUPFAM" id="SSF46785">
    <property type="entry name" value="Winged helix' DNA-binding domain"/>
    <property type="match status" value="1"/>
</dbReference>
<dbReference type="GO" id="GO:0009653">
    <property type="term" value="P:anatomical structure morphogenesis"/>
    <property type="evidence" value="ECO:0007669"/>
    <property type="project" value="TreeGrafter"/>
</dbReference>
<feature type="region of interest" description="Disordered" evidence="7">
    <location>
        <begin position="183"/>
        <end position="235"/>
    </location>
</feature>
<evidence type="ECO:0000256" key="6">
    <source>
        <dbReference type="PROSITE-ProRule" id="PRU00089"/>
    </source>
</evidence>
<keyword evidence="4" id="KW-0804">Transcription</keyword>
<dbReference type="FunFam" id="1.10.10.10:FF:000016">
    <property type="entry name" value="Forkhead box protein I1"/>
    <property type="match status" value="1"/>
</dbReference>
<dbReference type="GO" id="GO:0000981">
    <property type="term" value="F:DNA-binding transcription factor activity, RNA polymerase II-specific"/>
    <property type="evidence" value="ECO:0007669"/>
    <property type="project" value="TreeGrafter"/>
</dbReference>
<dbReference type="PANTHER" id="PTHR11829:SF388">
    <property type="entry name" value="FORK HEAD DOMAIN-CONTAINING PROTEIN L1-RELATED"/>
    <property type="match status" value="1"/>
</dbReference>
<keyword evidence="2" id="KW-0805">Transcription regulation</keyword>
<evidence type="ECO:0000256" key="2">
    <source>
        <dbReference type="ARBA" id="ARBA00023015"/>
    </source>
</evidence>
<dbReference type="PROSITE" id="PS00657">
    <property type="entry name" value="FORK_HEAD_1"/>
    <property type="match status" value="1"/>
</dbReference>
<comment type="subcellular location">
    <subcellularLocation>
        <location evidence="1 6">Nucleus</location>
    </subcellularLocation>
</comment>
<reference evidence="9" key="1">
    <citation type="submission" date="2015-04" db="EMBL/GenBank/DDBJ databases">
        <title>The developmental basis of the recurrent evolution of deuterostomy and protostomy.</title>
        <authorList>
            <person name="Martin-Duran J.M."/>
            <person name="Passamaneck Y.J."/>
            <person name="Martindale M.Q."/>
            <person name="Hejnol A."/>
        </authorList>
    </citation>
    <scope>NUCLEOTIDE SEQUENCE</scope>
</reference>
<organism evidence="9">
    <name type="scientific">Novocrania anomala</name>
    <dbReference type="NCBI Taxonomy" id="317945"/>
    <lineage>
        <taxon>Eukaryota</taxon>
        <taxon>Metazoa</taxon>
        <taxon>Spiralia</taxon>
        <taxon>Lophotrochozoa</taxon>
        <taxon>Brachiopoda</taxon>
        <taxon>Craniiformea</taxon>
        <taxon>Craniata</taxon>
        <taxon>Craniida</taxon>
        <taxon>Cranioidea</taxon>
        <taxon>Craniidae</taxon>
        <taxon>Novocrania</taxon>
    </lineage>
</organism>
<evidence type="ECO:0000256" key="5">
    <source>
        <dbReference type="ARBA" id="ARBA00023242"/>
    </source>
</evidence>
<dbReference type="PRINTS" id="PR00053">
    <property type="entry name" value="FORKHEAD"/>
</dbReference>
<dbReference type="GO" id="GO:0030154">
    <property type="term" value="P:cell differentiation"/>
    <property type="evidence" value="ECO:0007669"/>
    <property type="project" value="TreeGrafter"/>
</dbReference>
<keyword evidence="5 6" id="KW-0539">Nucleus</keyword>
<feature type="compositionally biased region" description="Basic and acidic residues" evidence="7">
    <location>
        <begin position="187"/>
        <end position="202"/>
    </location>
</feature>
<dbReference type="SMART" id="SM00339">
    <property type="entry name" value="FH"/>
    <property type="match status" value="1"/>
</dbReference>
<dbReference type="GO" id="GO:0005634">
    <property type="term" value="C:nucleus"/>
    <property type="evidence" value="ECO:0007669"/>
    <property type="project" value="UniProtKB-SubCell"/>
</dbReference>
<evidence type="ECO:0000256" key="4">
    <source>
        <dbReference type="ARBA" id="ARBA00023163"/>
    </source>
</evidence>
<dbReference type="Pfam" id="PF00250">
    <property type="entry name" value="Forkhead"/>
    <property type="match status" value="1"/>
</dbReference>
<feature type="compositionally biased region" description="Low complexity" evidence="7">
    <location>
        <begin position="223"/>
        <end position="235"/>
    </location>
</feature>
<dbReference type="EMBL" id="KR232547">
    <property type="protein sequence ID" value="AMY99571.1"/>
    <property type="molecule type" value="mRNA"/>
</dbReference>
<accession>A0A165USN5</accession>
<protein>
    <submittedName>
        <fullName evidence="9">FoxC</fullName>
    </submittedName>
</protein>
<feature type="domain" description="Fork-head" evidence="8">
    <location>
        <begin position="88"/>
        <end position="182"/>
    </location>
</feature>
<dbReference type="GO" id="GO:0000978">
    <property type="term" value="F:RNA polymerase II cis-regulatory region sequence-specific DNA binding"/>
    <property type="evidence" value="ECO:0007669"/>
    <property type="project" value="TreeGrafter"/>
</dbReference>